<dbReference type="Proteomes" id="UP001501456">
    <property type="component" value="Unassembled WGS sequence"/>
</dbReference>
<dbReference type="RefSeq" id="WP_344726037.1">
    <property type="nucleotide sequence ID" value="NZ_BAABBI010000001.1"/>
</dbReference>
<name>A0ABP7GX19_9FLAO</name>
<dbReference type="EMBL" id="BAABBI010000001">
    <property type="protein sequence ID" value="GAA3773113.1"/>
    <property type="molecule type" value="Genomic_DNA"/>
</dbReference>
<dbReference type="Pfam" id="PF05742">
    <property type="entry name" value="TANGO2"/>
    <property type="match status" value="1"/>
</dbReference>
<organism evidence="1 2">
    <name type="scientific">Corallibacter vietnamensis</name>
    <dbReference type="NCBI Taxonomy" id="904130"/>
    <lineage>
        <taxon>Bacteria</taxon>
        <taxon>Pseudomonadati</taxon>
        <taxon>Bacteroidota</taxon>
        <taxon>Flavobacteriia</taxon>
        <taxon>Flavobacteriales</taxon>
        <taxon>Flavobacteriaceae</taxon>
        <taxon>Corallibacter</taxon>
    </lineage>
</organism>
<dbReference type="PANTHER" id="PTHR17985:SF8">
    <property type="entry name" value="TRANSPORT AND GOLGI ORGANIZATION PROTEIN 2 HOMOLOG"/>
    <property type="match status" value="1"/>
</dbReference>
<evidence type="ECO:0000313" key="1">
    <source>
        <dbReference type="EMBL" id="GAA3773113.1"/>
    </source>
</evidence>
<accession>A0ABP7GX19</accession>
<comment type="caution">
    <text evidence="1">The sequence shown here is derived from an EMBL/GenBank/DDBJ whole genome shotgun (WGS) entry which is preliminary data.</text>
</comment>
<proteinExistence type="predicted"/>
<sequence>MCTVTIIPKGNNDFILTSNRDEAPNRKTIDPDFYLENDTMLLYPKDSLAGGTWVGVSEKNRLICLLNGGFTLHKRQENYRLSRGVVVKDLLISNDVMQSISAYNLDQVEPFTIVVVDWNSQLKFYELVWDGEKKHVSELPLKPRLWSSSTLYNESMKEERKLWFEDFKENADFTAESILHFHKTTHNENKVYGLVMDRDFVKTTSITQITKTSDKVEMRFENLQKNEVITSTFLFSECAHD</sequence>
<reference evidence="2" key="1">
    <citation type="journal article" date="2019" name="Int. J. Syst. Evol. Microbiol.">
        <title>The Global Catalogue of Microorganisms (GCM) 10K type strain sequencing project: providing services to taxonomists for standard genome sequencing and annotation.</title>
        <authorList>
            <consortium name="The Broad Institute Genomics Platform"/>
            <consortium name="The Broad Institute Genome Sequencing Center for Infectious Disease"/>
            <person name="Wu L."/>
            <person name="Ma J."/>
        </authorList>
    </citation>
    <scope>NUCLEOTIDE SEQUENCE [LARGE SCALE GENOMIC DNA]</scope>
    <source>
        <strain evidence="2">JCM 17525</strain>
    </source>
</reference>
<dbReference type="PANTHER" id="PTHR17985">
    <property type="entry name" value="SER/THR-RICH PROTEIN T10 IN DGCR REGION"/>
    <property type="match status" value="1"/>
</dbReference>
<keyword evidence="2" id="KW-1185">Reference proteome</keyword>
<dbReference type="InterPro" id="IPR008551">
    <property type="entry name" value="TANGO2"/>
</dbReference>
<evidence type="ECO:0000313" key="2">
    <source>
        <dbReference type="Proteomes" id="UP001501456"/>
    </source>
</evidence>
<gene>
    <name evidence="1" type="ORF">GCM10022271_01460</name>
</gene>
<protein>
    <submittedName>
        <fullName evidence="1">NRDE family protein</fullName>
    </submittedName>
</protein>